<dbReference type="AlphaFoldDB" id="A0A0J6F7V2"/>
<accession>A0A0J6F7V2</accession>
<feature type="compositionally biased region" description="Basic and acidic residues" evidence="1">
    <location>
        <begin position="69"/>
        <end position="80"/>
    </location>
</feature>
<reference evidence="3" key="2">
    <citation type="journal article" date="2009" name="Genome Res.">
        <title>Comparative genomic analyses of the human fungal pathogens Coccidioides and their relatives.</title>
        <authorList>
            <person name="Sharpton T.J."/>
            <person name="Stajich J.E."/>
            <person name="Rounsley S.D."/>
            <person name="Gardner M.J."/>
            <person name="Wortman J.R."/>
            <person name="Jordar V.S."/>
            <person name="Maiti R."/>
            <person name="Kodira C.D."/>
            <person name="Neafsey D.E."/>
            <person name="Zeng Q."/>
            <person name="Hung C.-Y."/>
            <person name="McMahan C."/>
            <person name="Muszewska A."/>
            <person name="Grynberg M."/>
            <person name="Mandel M.A."/>
            <person name="Kellner E.M."/>
            <person name="Barker B.M."/>
            <person name="Galgiani J.N."/>
            <person name="Orbach M.J."/>
            <person name="Kirkland T.N."/>
            <person name="Cole G.T."/>
            <person name="Henn M.R."/>
            <person name="Birren B.W."/>
            <person name="Taylor J.W."/>
        </authorList>
    </citation>
    <scope>NUCLEOTIDE SEQUENCE [LARGE SCALE GENOMIC DNA]</scope>
    <source>
        <strain evidence="3">RMSCC 3488</strain>
    </source>
</reference>
<gene>
    <name evidence="2" type="ORF">CPAG_01726</name>
</gene>
<evidence type="ECO:0000313" key="2">
    <source>
        <dbReference type="EMBL" id="KMM65375.1"/>
    </source>
</evidence>
<name>A0A0J6F7V2_COCPO</name>
<protein>
    <submittedName>
        <fullName evidence="2">Uncharacterized protein</fullName>
    </submittedName>
</protein>
<dbReference type="VEuPathDB" id="FungiDB:CPAG_01726"/>
<evidence type="ECO:0000256" key="1">
    <source>
        <dbReference type="SAM" id="MobiDB-lite"/>
    </source>
</evidence>
<feature type="region of interest" description="Disordered" evidence="1">
    <location>
        <begin position="50"/>
        <end position="82"/>
    </location>
</feature>
<evidence type="ECO:0000313" key="3">
    <source>
        <dbReference type="Proteomes" id="UP000054567"/>
    </source>
</evidence>
<sequence length="178" mass="20683">MPADPSDSGTRCLGTPGCAIHLPLRRARMSSHRDILIRAPRRQEEFLQRKLKKKCDPLPNSRSAPSPKPEPKSPPHDHSIGRPCFQNVEQIVRPLKTVLAMCWLILWGANRLIGRRQPADVRRRVARRVYTRRPEARRTFLAFNLAIERQKSRTVTWRRAWRQSLKLGVEKQQTTTEN</sequence>
<dbReference type="EMBL" id="DS268109">
    <property type="protein sequence ID" value="KMM65375.1"/>
    <property type="molecule type" value="Genomic_DNA"/>
</dbReference>
<proteinExistence type="predicted"/>
<dbReference type="Proteomes" id="UP000054567">
    <property type="component" value="Unassembled WGS sequence"/>
</dbReference>
<organism evidence="2 3">
    <name type="scientific">Coccidioides posadasii RMSCC 3488</name>
    <dbReference type="NCBI Taxonomy" id="454284"/>
    <lineage>
        <taxon>Eukaryota</taxon>
        <taxon>Fungi</taxon>
        <taxon>Dikarya</taxon>
        <taxon>Ascomycota</taxon>
        <taxon>Pezizomycotina</taxon>
        <taxon>Eurotiomycetes</taxon>
        <taxon>Eurotiomycetidae</taxon>
        <taxon>Onygenales</taxon>
        <taxon>Onygenaceae</taxon>
        <taxon>Coccidioides</taxon>
    </lineage>
</organism>
<reference evidence="3" key="3">
    <citation type="journal article" date="2010" name="Genome Res.">
        <title>Population genomic sequencing of Coccidioides fungi reveals recent hybridization and transposon control.</title>
        <authorList>
            <person name="Neafsey D.E."/>
            <person name="Barker B.M."/>
            <person name="Sharpton T.J."/>
            <person name="Stajich J.E."/>
            <person name="Park D.J."/>
            <person name="Whiston E."/>
            <person name="Hung C.-Y."/>
            <person name="McMahan C."/>
            <person name="White J."/>
            <person name="Sykes S."/>
            <person name="Heiman D."/>
            <person name="Young S."/>
            <person name="Zeng Q."/>
            <person name="Abouelleil A."/>
            <person name="Aftuck L."/>
            <person name="Bessette D."/>
            <person name="Brown A."/>
            <person name="FitzGerald M."/>
            <person name="Lui A."/>
            <person name="Macdonald J.P."/>
            <person name="Priest M."/>
            <person name="Orbach M.J."/>
            <person name="Galgiani J.N."/>
            <person name="Kirkland T.N."/>
            <person name="Cole G.T."/>
            <person name="Birren B.W."/>
            <person name="Henn M.R."/>
            <person name="Taylor J.W."/>
            <person name="Rounsley S.D."/>
        </authorList>
    </citation>
    <scope>NUCLEOTIDE SEQUENCE [LARGE SCALE GENOMIC DNA]</scope>
    <source>
        <strain evidence="3">RMSCC 3488</strain>
    </source>
</reference>
<reference evidence="2 3" key="1">
    <citation type="submission" date="2007-06" db="EMBL/GenBank/DDBJ databases">
        <title>The Genome Sequence of Coccidioides posadasii RMSCC_3488.</title>
        <authorList>
            <consortium name="Coccidioides Genome Resources Consortium"/>
            <consortium name="The Broad Institute Genome Sequencing Platform"/>
            <person name="Henn M.R."/>
            <person name="Sykes S."/>
            <person name="Young S."/>
            <person name="Jaffe D."/>
            <person name="Berlin A."/>
            <person name="Alvarez P."/>
            <person name="Butler J."/>
            <person name="Gnerre S."/>
            <person name="Grabherr M."/>
            <person name="Mauceli E."/>
            <person name="Brockman W."/>
            <person name="Kodira C."/>
            <person name="Alvarado L."/>
            <person name="Zeng Q."/>
            <person name="Crawford M."/>
            <person name="Antoine C."/>
            <person name="Devon K."/>
            <person name="Galgiani J."/>
            <person name="Orsborn K."/>
            <person name="Lewis M.L."/>
            <person name="Nusbaum C."/>
            <person name="Galagan J."/>
            <person name="Birren B."/>
        </authorList>
    </citation>
    <scope>NUCLEOTIDE SEQUENCE [LARGE SCALE GENOMIC DNA]</scope>
    <source>
        <strain evidence="2 3">RMSCC 3488</strain>
    </source>
</reference>